<feature type="region of interest" description="Disordered" evidence="1">
    <location>
        <begin position="26"/>
        <end position="112"/>
    </location>
</feature>
<reference evidence="2" key="1">
    <citation type="submission" date="2020-05" db="EMBL/GenBank/DDBJ databases">
        <title>WGS assembly of Panicum virgatum.</title>
        <authorList>
            <person name="Lovell J.T."/>
            <person name="Jenkins J."/>
            <person name="Shu S."/>
            <person name="Juenger T.E."/>
            <person name="Schmutz J."/>
        </authorList>
    </citation>
    <scope>NUCLEOTIDE SEQUENCE</scope>
    <source>
        <strain evidence="2">AP13</strain>
    </source>
</reference>
<dbReference type="Proteomes" id="UP000823388">
    <property type="component" value="Chromosome 8N"/>
</dbReference>
<keyword evidence="3" id="KW-1185">Reference proteome</keyword>
<evidence type="ECO:0000256" key="1">
    <source>
        <dbReference type="SAM" id="MobiDB-lite"/>
    </source>
</evidence>
<name>A0A8T0PD94_PANVG</name>
<evidence type="ECO:0000313" key="2">
    <source>
        <dbReference type="EMBL" id="KAG2558918.1"/>
    </source>
</evidence>
<organism evidence="2 3">
    <name type="scientific">Panicum virgatum</name>
    <name type="common">Blackwell switchgrass</name>
    <dbReference type="NCBI Taxonomy" id="38727"/>
    <lineage>
        <taxon>Eukaryota</taxon>
        <taxon>Viridiplantae</taxon>
        <taxon>Streptophyta</taxon>
        <taxon>Embryophyta</taxon>
        <taxon>Tracheophyta</taxon>
        <taxon>Spermatophyta</taxon>
        <taxon>Magnoliopsida</taxon>
        <taxon>Liliopsida</taxon>
        <taxon>Poales</taxon>
        <taxon>Poaceae</taxon>
        <taxon>PACMAD clade</taxon>
        <taxon>Panicoideae</taxon>
        <taxon>Panicodae</taxon>
        <taxon>Paniceae</taxon>
        <taxon>Panicinae</taxon>
        <taxon>Panicum</taxon>
        <taxon>Panicum sect. Hiantes</taxon>
    </lineage>
</organism>
<proteinExistence type="predicted"/>
<sequence length="129" mass="14211">MKITGVILRNTGSVRGADLKNILTRPRRFRQRRGGDGSRCPARARLAVSSRARTPRHEKLSLHSPPLPLESPLTPSRQGLRGQQPRHHRLDAQAAAGDQNEGRGQEIWRPPGDRFAAGVAVSVFKLGED</sequence>
<comment type="caution">
    <text evidence="2">The sequence shown here is derived from an EMBL/GenBank/DDBJ whole genome shotgun (WGS) entry which is preliminary data.</text>
</comment>
<dbReference type="AlphaFoldDB" id="A0A8T0PD94"/>
<evidence type="ECO:0000313" key="3">
    <source>
        <dbReference type="Proteomes" id="UP000823388"/>
    </source>
</evidence>
<protein>
    <submittedName>
        <fullName evidence="2">Uncharacterized protein</fullName>
    </submittedName>
</protein>
<gene>
    <name evidence="2" type="ORF">PVAP13_8NG328900</name>
</gene>
<dbReference type="EMBL" id="CM029052">
    <property type="protein sequence ID" value="KAG2558918.1"/>
    <property type="molecule type" value="Genomic_DNA"/>
</dbReference>
<feature type="compositionally biased region" description="Low complexity" evidence="1">
    <location>
        <begin position="43"/>
        <end position="52"/>
    </location>
</feature>
<accession>A0A8T0PD94</accession>